<dbReference type="GO" id="GO:0005737">
    <property type="term" value="C:cytoplasm"/>
    <property type="evidence" value="ECO:0007669"/>
    <property type="project" value="TreeGrafter"/>
</dbReference>
<name>A0AAN9Z208_9ORTH</name>
<dbReference type="InterPro" id="IPR016161">
    <property type="entry name" value="Ald_DH/histidinol_DH"/>
</dbReference>
<dbReference type="GO" id="GO:0006081">
    <property type="term" value="P:aldehyde metabolic process"/>
    <property type="evidence" value="ECO:0007669"/>
    <property type="project" value="InterPro"/>
</dbReference>
<keyword evidence="2 5" id="KW-0560">Oxidoreductase</keyword>
<dbReference type="FunFam" id="3.40.309.10:FF:000003">
    <property type="entry name" value="Aldehyde dehydrogenase"/>
    <property type="match status" value="1"/>
</dbReference>
<dbReference type="GO" id="GO:0004029">
    <property type="term" value="F:aldehyde dehydrogenase (NAD+) activity"/>
    <property type="evidence" value="ECO:0007669"/>
    <property type="project" value="TreeGrafter"/>
</dbReference>
<dbReference type="PROSITE" id="PS00687">
    <property type="entry name" value="ALDEHYDE_DEHYDR_GLU"/>
    <property type="match status" value="1"/>
</dbReference>
<comment type="similarity">
    <text evidence="1 5">Belongs to the aldehyde dehydrogenase family.</text>
</comment>
<keyword evidence="7" id="KW-0472">Membrane</keyword>
<evidence type="ECO:0000259" key="8">
    <source>
        <dbReference type="Pfam" id="PF00171"/>
    </source>
</evidence>
<feature type="domain" description="Aldehyde dehydrogenase" evidence="8">
    <location>
        <begin position="102"/>
        <end position="525"/>
    </location>
</feature>
<keyword evidence="3" id="KW-0520">NAD</keyword>
<feature type="region of interest" description="Disordered" evidence="6">
    <location>
        <begin position="37"/>
        <end position="59"/>
    </location>
</feature>
<feature type="active site" evidence="4">
    <location>
        <position position="308"/>
    </location>
</feature>
<evidence type="ECO:0000256" key="5">
    <source>
        <dbReference type="RuleBase" id="RU003345"/>
    </source>
</evidence>
<dbReference type="CDD" id="cd07132">
    <property type="entry name" value="ALDH_F3AB"/>
    <property type="match status" value="1"/>
</dbReference>
<dbReference type="PANTHER" id="PTHR43570">
    <property type="entry name" value="ALDEHYDE DEHYDROGENASE"/>
    <property type="match status" value="1"/>
</dbReference>
<evidence type="ECO:0000313" key="9">
    <source>
        <dbReference type="EMBL" id="KAK7861766.1"/>
    </source>
</evidence>
<gene>
    <name evidence="9" type="ORF">R5R35_010788</name>
</gene>
<dbReference type="InterPro" id="IPR015590">
    <property type="entry name" value="Aldehyde_DH_dom"/>
</dbReference>
<dbReference type="InterPro" id="IPR029510">
    <property type="entry name" value="Ald_DH_CS_GLU"/>
</dbReference>
<dbReference type="Proteomes" id="UP001378592">
    <property type="component" value="Unassembled WGS sequence"/>
</dbReference>
<sequence>MLAFKWRAAPCSTEQGGGQCKWGGGTAPSCCYHPADRPASHDDRHSQSSDGKRTGQSVTCSGESCEQILVRRSYVLSPVNSNDTPLTMGPQLNGKIPSTSSYPEIIQKARDAFQSGRTRDVTFREQQLKKLLRLYEENTDAMIAALAADLRKSKQESVLFEIEFVKNDIKHSLLNLREWVKPEKPPKGIVNLMDEVLIHHDPFGVVLIMGAWNYPLQLALVPVAGAIAAGNCVILKPSEVSEACANLMAELIPKYLDQDCYHVVQGGIPETTELLKERFDYIFYTGSTNVGKIVRAAANEHLTPVTLELGGKSPVYIDDTVNMDIAVRRILWGKCINAGQTCIAPDYILCSKDVEQEIVSRAKQVFREWYGDNWKNSPDFCRIVTDRHFRRLVGFLNNGKIAVGGDTDESERYISPTILVDVKPSDPIMQEEIFGPILPVVNVESPEEAIKFIVNRASPLAFYIFTCNKSVQKMFVNNVRCGSMCINDSVMQFAVDTLPFGGVGNSGMGAYHGVYSYNTFTHKKSCLVKNYNPLGEKIASSRYPPYSDKKTTFLASMMKKRRGIGFSLKYLPHIVMFGIGIAVAVGYNQIAKATGANSD</sequence>
<dbReference type="InterPro" id="IPR016162">
    <property type="entry name" value="Ald_DH_N"/>
</dbReference>
<dbReference type="AlphaFoldDB" id="A0AAN9Z208"/>
<comment type="caution">
    <text evidence="9">The sequence shown here is derived from an EMBL/GenBank/DDBJ whole genome shotgun (WGS) entry which is preliminary data.</text>
</comment>
<dbReference type="PANTHER" id="PTHR43570:SF16">
    <property type="entry name" value="ALDEHYDE DEHYDROGENASE TYPE III, ISOFORM Q"/>
    <property type="match status" value="1"/>
</dbReference>
<evidence type="ECO:0000256" key="7">
    <source>
        <dbReference type="SAM" id="Phobius"/>
    </source>
</evidence>
<evidence type="ECO:0000313" key="10">
    <source>
        <dbReference type="Proteomes" id="UP001378592"/>
    </source>
</evidence>
<proteinExistence type="inferred from homology"/>
<dbReference type="InterPro" id="IPR016163">
    <property type="entry name" value="Ald_DH_C"/>
</dbReference>
<dbReference type="SUPFAM" id="SSF53720">
    <property type="entry name" value="ALDH-like"/>
    <property type="match status" value="1"/>
</dbReference>
<feature type="transmembrane region" description="Helical" evidence="7">
    <location>
        <begin position="570"/>
        <end position="590"/>
    </location>
</feature>
<dbReference type="Pfam" id="PF00171">
    <property type="entry name" value="Aldedh"/>
    <property type="match status" value="1"/>
</dbReference>
<evidence type="ECO:0000256" key="4">
    <source>
        <dbReference type="PROSITE-ProRule" id="PRU10007"/>
    </source>
</evidence>
<dbReference type="Gene3D" id="3.40.605.10">
    <property type="entry name" value="Aldehyde Dehydrogenase, Chain A, domain 1"/>
    <property type="match status" value="1"/>
</dbReference>
<evidence type="ECO:0000256" key="3">
    <source>
        <dbReference type="ARBA" id="ARBA00023027"/>
    </source>
</evidence>
<dbReference type="Gene3D" id="3.40.309.10">
    <property type="entry name" value="Aldehyde Dehydrogenase, Chain A, domain 2"/>
    <property type="match status" value="1"/>
</dbReference>
<evidence type="ECO:0000256" key="2">
    <source>
        <dbReference type="ARBA" id="ARBA00023002"/>
    </source>
</evidence>
<dbReference type="EMBL" id="JAZDUA010000300">
    <property type="protein sequence ID" value="KAK7861766.1"/>
    <property type="molecule type" value="Genomic_DNA"/>
</dbReference>
<keyword evidence="7" id="KW-1133">Transmembrane helix</keyword>
<dbReference type="InterPro" id="IPR012394">
    <property type="entry name" value="Aldehyde_DH_NAD(P)"/>
</dbReference>
<feature type="compositionally biased region" description="Basic and acidic residues" evidence="6">
    <location>
        <begin position="37"/>
        <end position="53"/>
    </location>
</feature>
<keyword evidence="10" id="KW-1185">Reference proteome</keyword>
<accession>A0AAN9Z208</accession>
<evidence type="ECO:0000256" key="6">
    <source>
        <dbReference type="SAM" id="MobiDB-lite"/>
    </source>
</evidence>
<organism evidence="9 10">
    <name type="scientific">Gryllus longicercus</name>
    <dbReference type="NCBI Taxonomy" id="2509291"/>
    <lineage>
        <taxon>Eukaryota</taxon>
        <taxon>Metazoa</taxon>
        <taxon>Ecdysozoa</taxon>
        <taxon>Arthropoda</taxon>
        <taxon>Hexapoda</taxon>
        <taxon>Insecta</taxon>
        <taxon>Pterygota</taxon>
        <taxon>Neoptera</taxon>
        <taxon>Polyneoptera</taxon>
        <taxon>Orthoptera</taxon>
        <taxon>Ensifera</taxon>
        <taxon>Gryllidea</taxon>
        <taxon>Grylloidea</taxon>
        <taxon>Gryllidae</taxon>
        <taxon>Gryllinae</taxon>
        <taxon>Gryllus</taxon>
    </lineage>
</organism>
<keyword evidence="7" id="KW-0812">Transmembrane</keyword>
<evidence type="ECO:0000256" key="1">
    <source>
        <dbReference type="ARBA" id="ARBA00009986"/>
    </source>
</evidence>
<reference evidence="9 10" key="1">
    <citation type="submission" date="2024-03" db="EMBL/GenBank/DDBJ databases">
        <title>The genome assembly and annotation of the cricket Gryllus longicercus Weissman &amp; Gray.</title>
        <authorList>
            <person name="Szrajer S."/>
            <person name="Gray D."/>
            <person name="Ylla G."/>
        </authorList>
    </citation>
    <scope>NUCLEOTIDE SEQUENCE [LARGE SCALE GENOMIC DNA]</scope>
    <source>
        <strain evidence="9">DAG 2021-001</strain>
        <tissue evidence="9">Whole body minus gut</tissue>
    </source>
</reference>
<protein>
    <recommendedName>
        <fullName evidence="8">Aldehyde dehydrogenase domain-containing protein</fullName>
    </recommendedName>
</protein>
<dbReference type="FunFam" id="3.40.605.10:FF:000004">
    <property type="entry name" value="Aldehyde dehydrogenase"/>
    <property type="match status" value="1"/>
</dbReference>